<name>A0AAP0ETD5_9MAGN</name>
<gene>
    <name evidence="1" type="ORF">Syun_026381</name>
</gene>
<sequence length="251" mass="27558">MPWPSAICGCAAPSAVLCSSSSLSWNALRSLLPRLSTARVHRSSSHLLRVSAASDCAALAAVRRTSSLSWNDLRRCLETIAIALCRRCLYSPRRSSSLPWKLSPLVGPSTAAAYEPLPLVAALRHCLGNHRRWLGPLPPLPVRPPPLSPLFVVVRRCQTKLQRRRQELTQTTPDQPVDDEAMYYKVAGECPKGRVYGLGSLGRKKRIYVDADASTSLDLASKPNRSGSANWTRFGLAWVKLHLLPPATSFN</sequence>
<proteinExistence type="predicted"/>
<evidence type="ECO:0000313" key="1">
    <source>
        <dbReference type="EMBL" id="KAK9099336.1"/>
    </source>
</evidence>
<organism evidence="1 2">
    <name type="scientific">Stephania yunnanensis</name>
    <dbReference type="NCBI Taxonomy" id="152371"/>
    <lineage>
        <taxon>Eukaryota</taxon>
        <taxon>Viridiplantae</taxon>
        <taxon>Streptophyta</taxon>
        <taxon>Embryophyta</taxon>
        <taxon>Tracheophyta</taxon>
        <taxon>Spermatophyta</taxon>
        <taxon>Magnoliopsida</taxon>
        <taxon>Ranunculales</taxon>
        <taxon>Menispermaceae</taxon>
        <taxon>Menispermoideae</taxon>
        <taxon>Cissampelideae</taxon>
        <taxon>Stephania</taxon>
    </lineage>
</organism>
<reference evidence="1 2" key="1">
    <citation type="submission" date="2024-01" db="EMBL/GenBank/DDBJ databases">
        <title>Genome assemblies of Stephania.</title>
        <authorList>
            <person name="Yang L."/>
        </authorList>
    </citation>
    <scope>NUCLEOTIDE SEQUENCE [LARGE SCALE GENOMIC DNA]</scope>
    <source>
        <strain evidence="1">YNDBR</strain>
        <tissue evidence="1">Leaf</tissue>
    </source>
</reference>
<evidence type="ECO:0000313" key="2">
    <source>
        <dbReference type="Proteomes" id="UP001420932"/>
    </source>
</evidence>
<keyword evidence="2" id="KW-1185">Reference proteome</keyword>
<dbReference type="AlphaFoldDB" id="A0AAP0ETD5"/>
<accession>A0AAP0ETD5</accession>
<dbReference type="Proteomes" id="UP001420932">
    <property type="component" value="Unassembled WGS sequence"/>
</dbReference>
<dbReference type="EMBL" id="JBBNAF010000011">
    <property type="protein sequence ID" value="KAK9099336.1"/>
    <property type="molecule type" value="Genomic_DNA"/>
</dbReference>
<protein>
    <submittedName>
        <fullName evidence="1">Uncharacterized protein</fullName>
    </submittedName>
</protein>
<comment type="caution">
    <text evidence="1">The sequence shown here is derived from an EMBL/GenBank/DDBJ whole genome shotgun (WGS) entry which is preliminary data.</text>
</comment>